<comment type="caution">
    <text evidence="1">The sequence shown here is derived from an EMBL/GenBank/DDBJ whole genome shotgun (WGS) entry which is preliminary data.</text>
</comment>
<evidence type="ECO:0008006" key="3">
    <source>
        <dbReference type="Google" id="ProtNLM"/>
    </source>
</evidence>
<keyword evidence="2" id="KW-1185">Reference proteome</keyword>
<dbReference type="PATRIC" id="fig|502682.8.peg.605"/>
<dbReference type="AlphaFoldDB" id="A0A0G9MSD6"/>
<dbReference type="Gene3D" id="2.120.10.30">
    <property type="entry name" value="TolB, C-terminal domain"/>
    <property type="match status" value="1"/>
</dbReference>
<dbReference type="STRING" id="502682.BMF35_a2015"/>
<dbReference type="InterPro" id="IPR011042">
    <property type="entry name" value="6-blade_b-propeller_TolB-like"/>
</dbReference>
<dbReference type="Proteomes" id="UP000053070">
    <property type="component" value="Unassembled WGS sequence"/>
</dbReference>
<accession>A0A0G9MSD6</accession>
<reference evidence="1 2" key="1">
    <citation type="submission" date="2015-04" db="EMBL/GenBank/DDBJ databases">
        <title>The draft genome sequence of Erythrobacr gangjinensis K7-2.</title>
        <authorList>
            <person name="Zhuang L."/>
            <person name="Liu Y."/>
            <person name="Shao Z."/>
        </authorList>
    </citation>
    <scope>NUCLEOTIDE SEQUENCE [LARGE SCALE GENOMIC DNA]</scope>
    <source>
        <strain evidence="1 2">K7-2</strain>
    </source>
</reference>
<protein>
    <recommendedName>
        <fullName evidence="3">SMP-30/Gluconolactonase/LRE-like region domain-containing protein</fullName>
    </recommendedName>
</protein>
<proteinExistence type="predicted"/>
<sequence>MPAELWRPVDASTGQITDVDGLEQLAEDFPNSSSVRLRLVSALAREDRWPEALAVAESLARDGYVFSPQQREFLIGLVQIGYFPAWLSPALQTDVVIGSDVLAETPNSIFLPESALYDMAYNRLFVTSVVSRALHIYDGDAGWRTLDMRETGSLSGIALDERRGLIWIASGVFDQTPDPDTAYTGLIALDRATLEVRRHMPAPNGVTLSDIAVGPDGRVYASDPIDGAIWVSGDSMMTMLVDAGTFRSPQGLAVRADGRSLIVSDYRYGLAVVALPSRVVYRMQSEQPMILDGIDGLWLYGNELIGMRNGVSPQQIVAFQLGYGIASIAGQRVIEQAHPEWTEPVGGTVLNGRLTYIANGQWPLFGEDEAMVAGVAPQRAQVRTVELVEIVPETAE</sequence>
<dbReference type="EMBL" id="LBHC01000001">
    <property type="protein sequence ID" value="KLE33637.1"/>
    <property type="molecule type" value="Genomic_DNA"/>
</dbReference>
<gene>
    <name evidence="1" type="ORF">AAW01_02970</name>
</gene>
<dbReference type="SUPFAM" id="SSF63829">
    <property type="entry name" value="Calcium-dependent phosphotriesterase"/>
    <property type="match status" value="1"/>
</dbReference>
<organism evidence="1 2">
    <name type="scientific">Aurantiacibacter gangjinensis</name>
    <dbReference type="NCBI Taxonomy" id="502682"/>
    <lineage>
        <taxon>Bacteria</taxon>
        <taxon>Pseudomonadati</taxon>
        <taxon>Pseudomonadota</taxon>
        <taxon>Alphaproteobacteria</taxon>
        <taxon>Sphingomonadales</taxon>
        <taxon>Erythrobacteraceae</taxon>
        <taxon>Aurantiacibacter</taxon>
    </lineage>
</organism>
<evidence type="ECO:0000313" key="1">
    <source>
        <dbReference type="EMBL" id="KLE33637.1"/>
    </source>
</evidence>
<evidence type="ECO:0000313" key="2">
    <source>
        <dbReference type="Proteomes" id="UP000053070"/>
    </source>
</evidence>
<name>A0A0G9MSD6_9SPHN</name>